<gene>
    <name evidence="1" type="ORF">GSI_11293</name>
</gene>
<evidence type="ECO:0000313" key="1">
    <source>
        <dbReference type="EMBL" id="PIL26627.1"/>
    </source>
</evidence>
<organism evidence="1 2">
    <name type="scientific">Ganoderma sinense ZZ0214-1</name>
    <dbReference type="NCBI Taxonomy" id="1077348"/>
    <lineage>
        <taxon>Eukaryota</taxon>
        <taxon>Fungi</taxon>
        <taxon>Dikarya</taxon>
        <taxon>Basidiomycota</taxon>
        <taxon>Agaricomycotina</taxon>
        <taxon>Agaricomycetes</taxon>
        <taxon>Polyporales</taxon>
        <taxon>Polyporaceae</taxon>
        <taxon>Ganoderma</taxon>
    </lineage>
</organism>
<dbReference type="EMBL" id="AYKW01000043">
    <property type="protein sequence ID" value="PIL26627.1"/>
    <property type="molecule type" value="Genomic_DNA"/>
</dbReference>
<keyword evidence="2" id="KW-1185">Reference proteome</keyword>
<evidence type="ECO:0000313" key="2">
    <source>
        <dbReference type="Proteomes" id="UP000230002"/>
    </source>
</evidence>
<sequence length="192" mass="21104">MVFLRTPTPTAINVFGPSIKPFHCSTAELDHDVDIPRTAPSTGLSCPTPLPPECRHPQSTQIFATGRAEKSAAPRDHIPHTTRLRDTGSCSVDITVGAVHICVPIRSTFRCTSYIETSGSIAGSSCRGVLKEGVEKAWEQVLADFVSLERFVVDDPRGVDEDAFLLYAKPLRLRQGPRWVSRGFAERDEMGR</sequence>
<dbReference type="AlphaFoldDB" id="A0A2G8RYR7"/>
<accession>A0A2G8RYR7</accession>
<dbReference type="Proteomes" id="UP000230002">
    <property type="component" value="Unassembled WGS sequence"/>
</dbReference>
<proteinExistence type="predicted"/>
<comment type="caution">
    <text evidence="1">The sequence shown here is derived from an EMBL/GenBank/DDBJ whole genome shotgun (WGS) entry which is preliminary data.</text>
</comment>
<reference evidence="1 2" key="1">
    <citation type="journal article" date="2015" name="Sci. Rep.">
        <title>Chromosome-level genome map provides insights into diverse defense mechanisms in the medicinal fungus Ganoderma sinense.</title>
        <authorList>
            <person name="Zhu Y."/>
            <person name="Xu J."/>
            <person name="Sun C."/>
            <person name="Zhou S."/>
            <person name="Xu H."/>
            <person name="Nelson D.R."/>
            <person name="Qian J."/>
            <person name="Song J."/>
            <person name="Luo H."/>
            <person name="Xiang L."/>
            <person name="Li Y."/>
            <person name="Xu Z."/>
            <person name="Ji A."/>
            <person name="Wang L."/>
            <person name="Lu S."/>
            <person name="Hayward A."/>
            <person name="Sun W."/>
            <person name="Li X."/>
            <person name="Schwartz D.C."/>
            <person name="Wang Y."/>
            <person name="Chen S."/>
        </authorList>
    </citation>
    <scope>NUCLEOTIDE SEQUENCE [LARGE SCALE GENOMIC DNA]</scope>
    <source>
        <strain evidence="1 2">ZZ0214-1</strain>
    </source>
</reference>
<name>A0A2G8RYR7_9APHY</name>
<protein>
    <submittedName>
        <fullName evidence="1">Uncharacterized protein</fullName>
    </submittedName>
</protein>